<reference evidence="1" key="1">
    <citation type="journal article" date="2021" name="Open Biol.">
        <title>Shared evolutionary footprints suggest mitochondrial oxidative damage underlies multiple complex I losses in fungi.</title>
        <authorList>
            <person name="Schikora-Tamarit M.A."/>
            <person name="Marcet-Houben M."/>
            <person name="Nosek J."/>
            <person name="Gabaldon T."/>
        </authorList>
    </citation>
    <scope>NUCLEOTIDE SEQUENCE</scope>
    <source>
        <strain evidence="1">CBS2887</strain>
    </source>
</reference>
<reference evidence="1" key="2">
    <citation type="submission" date="2021-01" db="EMBL/GenBank/DDBJ databases">
        <authorList>
            <person name="Schikora-Tamarit M.A."/>
        </authorList>
    </citation>
    <scope>NUCLEOTIDE SEQUENCE</scope>
    <source>
        <strain evidence="1">CBS2887</strain>
    </source>
</reference>
<evidence type="ECO:0000313" key="2">
    <source>
        <dbReference type="Proteomes" id="UP000774326"/>
    </source>
</evidence>
<protein>
    <submittedName>
        <fullName evidence="1">Uncharacterized protein</fullName>
    </submittedName>
</protein>
<dbReference type="EMBL" id="JAEUBG010000347">
    <property type="protein sequence ID" value="KAH3688424.1"/>
    <property type="molecule type" value="Genomic_DNA"/>
</dbReference>
<sequence length="107" mass="11354">MSIKPAALMVSPLSTKSTMASATPRAQEASTDPPTYLILVCNGAPGATPSNFSKYFLVKVVKEETIVLPINCFGSLYGPFNGTWTCNLHFPNFKSIGNSTSTSDSST</sequence>
<evidence type="ECO:0000313" key="1">
    <source>
        <dbReference type="EMBL" id="KAH3688424.1"/>
    </source>
</evidence>
<keyword evidence="2" id="KW-1185">Reference proteome</keyword>
<organism evidence="1 2">
    <name type="scientific">Wickerhamomyces pijperi</name>
    <name type="common">Yeast</name>
    <name type="synonym">Pichia pijperi</name>
    <dbReference type="NCBI Taxonomy" id="599730"/>
    <lineage>
        <taxon>Eukaryota</taxon>
        <taxon>Fungi</taxon>
        <taxon>Dikarya</taxon>
        <taxon>Ascomycota</taxon>
        <taxon>Saccharomycotina</taxon>
        <taxon>Saccharomycetes</taxon>
        <taxon>Phaffomycetales</taxon>
        <taxon>Wickerhamomycetaceae</taxon>
        <taxon>Wickerhamomyces</taxon>
    </lineage>
</organism>
<accession>A0A9P8QG88</accession>
<dbReference type="Proteomes" id="UP000774326">
    <property type="component" value="Unassembled WGS sequence"/>
</dbReference>
<comment type="caution">
    <text evidence="1">The sequence shown here is derived from an EMBL/GenBank/DDBJ whole genome shotgun (WGS) entry which is preliminary data.</text>
</comment>
<dbReference type="AlphaFoldDB" id="A0A9P8QG88"/>
<gene>
    <name evidence="1" type="ORF">WICPIJ_000563</name>
</gene>
<name>A0A9P8QG88_WICPI</name>
<proteinExistence type="predicted"/>